<reference evidence="5 8" key="3">
    <citation type="submission" date="2019-06" db="EMBL/GenBank/DDBJ databases">
        <title>Whole genome shotgun sequence of Brevibacillus reuszeri NBRC 15719.</title>
        <authorList>
            <person name="Hosoyama A."/>
            <person name="Uohara A."/>
            <person name="Ohji S."/>
            <person name="Ichikawa N."/>
        </authorList>
    </citation>
    <scope>NUCLEOTIDE SEQUENCE [LARGE SCALE GENOMIC DNA]</scope>
    <source>
        <strain evidence="5 8">NBRC 15719</strain>
    </source>
</reference>
<dbReference type="SUPFAM" id="SSF46785">
    <property type="entry name" value="Winged helix' DNA-binding domain"/>
    <property type="match status" value="1"/>
</dbReference>
<dbReference type="InterPro" id="IPR037171">
    <property type="entry name" value="NagB/RpiA_transferase-like"/>
</dbReference>
<dbReference type="InterPro" id="IPR050313">
    <property type="entry name" value="Carb_Metab_HTH_regulators"/>
</dbReference>
<accession>A0A0K9YWR0</accession>
<dbReference type="OrthoDB" id="9798651at2"/>
<dbReference type="AlphaFoldDB" id="A0A0K9YWR0"/>
<evidence type="ECO:0000313" key="6">
    <source>
        <dbReference type="EMBL" id="KNB72675.1"/>
    </source>
</evidence>
<dbReference type="Gene3D" id="1.10.10.10">
    <property type="entry name" value="Winged helix-like DNA-binding domain superfamily/Winged helix DNA-binding domain"/>
    <property type="match status" value="1"/>
</dbReference>
<comment type="caution">
    <text evidence="6">The sequence shown here is derived from an EMBL/GenBank/DDBJ whole genome shotgun (WGS) entry which is preliminary data.</text>
</comment>
<feature type="domain" description="HTH deoR-type" evidence="4">
    <location>
        <begin position="3"/>
        <end position="58"/>
    </location>
</feature>
<dbReference type="Proteomes" id="UP000319578">
    <property type="component" value="Unassembled WGS sequence"/>
</dbReference>
<evidence type="ECO:0000313" key="5">
    <source>
        <dbReference type="EMBL" id="GED70296.1"/>
    </source>
</evidence>
<dbReference type="STRING" id="54915.ADS79_12560"/>
<proteinExistence type="predicted"/>
<dbReference type="RefSeq" id="WP_049738723.1">
    <property type="nucleotide sequence ID" value="NZ_BJON01000015.1"/>
</dbReference>
<keyword evidence="8" id="KW-1185">Reference proteome</keyword>
<dbReference type="PROSITE" id="PS51000">
    <property type="entry name" value="HTH_DEOR_2"/>
    <property type="match status" value="1"/>
</dbReference>
<dbReference type="InterPro" id="IPR018356">
    <property type="entry name" value="Tscrpt_reg_HTH_DeoR_CS"/>
</dbReference>
<reference evidence="6" key="2">
    <citation type="submission" date="2015-07" db="EMBL/GenBank/DDBJ databases">
        <title>MeaNS - Measles Nucleotide Surveillance Program.</title>
        <authorList>
            <person name="Tran T."/>
            <person name="Druce J."/>
        </authorList>
    </citation>
    <scope>NUCLEOTIDE SEQUENCE</scope>
    <source>
        <strain evidence="6">DSM 9887</strain>
    </source>
</reference>
<evidence type="ECO:0000259" key="4">
    <source>
        <dbReference type="PROSITE" id="PS51000"/>
    </source>
</evidence>
<evidence type="ECO:0000256" key="1">
    <source>
        <dbReference type="ARBA" id="ARBA00023015"/>
    </source>
</evidence>
<keyword evidence="1" id="KW-0805">Transcription regulation</keyword>
<evidence type="ECO:0000256" key="3">
    <source>
        <dbReference type="ARBA" id="ARBA00023163"/>
    </source>
</evidence>
<protein>
    <submittedName>
        <fullName evidence="6">DeoR faimly transcriptional regulator</fullName>
    </submittedName>
    <submittedName>
        <fullName evidence="5">HTH-type transcriptional repressor GlcR</fullName>
    </submittedName>
</protein>
<dbReference type="GO" id="GO:0003700">
    <property type="term" value="F:DNA-binding transcription factor activity"/>
    <property type="evidence" value="ECO:0007669"/>
    <property type="project" value="InterPro"/>
</dbReference>
<dbReference type="SUPFAM" id="SSF100950">
    <property type="entry name" value="NagB/RpiA/CoA transferase-like"/>
    <property type="match status" value="1"/>
</dbReference>
<dbReference type="InterPro" id="IPR001034">
    <property type="entry name" value="DeoR_HTH"/>
</dbReference>
<keyword evidence="2" id="KW-0238">DNA-binding</keyword>
<dbReference type="InterPro" id="IPR036388">
    <property type="entry name" value="WH-like_DNA-bd_sf"/>
</dbReference>
<dbReference type="Gene3D" id="3.40.50.1360">
    <property type="match status" value="1"/>
</dbReference>
<dbReference type="EMBL" id="BJON01000015">
    <property type="protein sequence ID" value="GED70296.1"/>
    <property type="molecule type" value="Genomic_DNA"/>
</dbReference>
<name>A0A0K9YWR0_9BACL</name>
<dbReference type="Pfam" id="PF08220">
    <property type="entry name" value="HTH_DeoR"/>
    <property type="match status" value="1"/>
</dbReference>
<dbReference type="PRINTS" id="PR00037">
    <property type="entry name" value="HTHLACR"/>
</dbReference>
<dbReference type="PANTHER" id="PTHR30363:SF51">
    <property type="entry name" value="HTH-TYPE TRANSCRIPTIONAL REPRESSOR GLCR"/>
    <property type="match status" value="1"/>
</dbReference>
<evidence type="ECO:0000256" key="2">
    <source>
        <dbReference type="ARBA" id="ARBA00023125"/>
    </source>
</evidence>
<dbReference type="SMART" id="SM01134">
    <property type="entry name" value="DeoRC"/>
    <property type="match status" value="1"/>
</dbReference>
<evidence type="ECO:0000313" key="8">
    <source>
        <dbReference type="Proteomes" id="UP000319578"/>
    </source>
</evidence>
<dbReference type="InterPro" id="IPR014036">
    <property type="entry name" value="DeoR-like_C"/>
</dbReference>
<organism evidence="6 7">
    <name type="scientific">Brevibacillus reuszeri</name>
    <dbReference type="NCBI Taxonomy" id="54915"/>
    <lineage>
        <taxon>Bacteria</taxon>
        <taxon>Bacillati</taxon>
        <taxon>Bacillota</taxon>
        <taxon>Bacilli</taxon>
        <taxon>Bacillales</taxon>
        <taxon>Paenibacillaceae</taxon>
        <taxon>Brevibacillus</taxon>
    </lineage>
</organism>
<dbReference type="SMART" id="SM00420">
    <property type="entry name" value="HTH_DEOR"/>
    <property type="match status" value="1"/>
</dbReference>
<dbReference type="Pfam" id="PF00455">
    <property type="entry name" value="DeoRC"/>
    <property type="match status" value="1"/>
</dbReference>
<gene>
    <name evidence="5" type="primary">glcR</name>
    <name evidence="6" type="ORF">ADS79_12560</name>
    <name evidence="5" type="ORF">BRE01_39980</name>
</gene>
<sequence>MYQEERLAAILQYLQKHQRISVQEVVEKFGVSRDTARRDIVKLEESGEILRTRGGAILPKLNKKSYSYQERMQLDVTGKRSIAQAAARLIKKGDYLLLDASTTVQMAVESVHTSELVIITNSLGTASSMARKPGVLVKLLGGDVHGEDQCVHGTRALENLADYHVDKVLVGACGLTVDGLVSPSEEHGHLIREMMKKADQVIILADHSKFGKSMLYRVASLNRIDIIVTDQEPGEEMAKALYDNEVEVIVAAGIATQMVNKG</sequence>
<dbReference type="PANTHER" id="PTHR30363">
    <property type="entry name" value="HTH-TYPE TRANSCRIPTIONAL REGULATOR SRLR-RELATED"/>
    <property type="match status" value="1"/>
</dbReference>
<keyword evidence="3" id="KW-0804">Transcription</keyword>
<dbReference type="GO" id="GO:0003677">
    <property type="term" value="F:DNA binding"/>
    <property type="evidence" value="ECO:0007669"/>
    <property type="project" value="UniProtKB-KW"/>
</dbReference>
<evidence type="ECO:0000313" key="7">
    <source>
        <dbReference type="Proteomes" id="UP000036834"/>
    </source>
</evidence>
<dbReference type="PATRIC" id="fig|54915.3.peg.1495"/>
<dbReference type="Proteomes" id="UP000036834">
    <property type="component" value="Unassembled WGS sequence"/>
</dbReference>
<dbReference type="InterPro" id="IPR036390">
    <property type="entry name" value="WH_DNA-bd_sf"/>
</dbReference>
<dbReference type="EMBL" id="LGIQ01000007">
    <property type="protein sequence ID" value="KNB72675.1"/>
    <property type="molecule type" value="Genomic_DNA"/>
</dbReference>
<dbReference type="PROSITE" id="PS00894">
    <property type="entry name" value="HTH_DEOR_1"/>
    <property type="match status" value="1"/>
</dbReference>
<reference evidence="7" key="1">
    <citation type="submission" date="2015-07" db="EMBL/GenBank/DDBJ databases">
        <title>Genome sequencing project for genomic taxonomy and phylogenomics of Bacillus-like bacteria.</title>
        <authorList>
            <person name="Liu B."/>
            <person name="Wang J."/>
            <person name="Zhu Y."/>
            <person name="Liu G."/>
            <person name="Chen Q."/>
            <person name="Chen Z."/>
            <person name="Lan J."/>
            <person name="Che J."/>
            <person name="Ge C."/>
            <person name="Shi H."/>
            <person name="Pan Z."/>
            <person name="Liu X."/>
        </authorList>
    </citation>
    <scope>NUCLEOTIDE SEQUENCE [LARGE SCALE GENOMIC DNA]</scope>
    <source>
        <strain evidence="7">DSM 9887</strain>
    </source>
</reference>